<dbReference type="EMBL" id="VTZN01000012">
    <property type="protein sequence ID" value="KAA1251549.1"/>
    <property type="molecule type" value="Genomic_DNA"/>
</dbReference>
<name>A0A5B1BWK6_MYCSI</name>
<keyword evidence="5 7" id="KW-0472">Membrane</keyword>
<feature type="transmembrane region" description="Helical" evidence="7">
    <location>
        <begin position="726"/>
        <end position="748"/>
    </location>
</feature>
<dbReference type="InterPro" id="IPR003838">
    <property type="entry name" value="ABC3_permease_C"/>
</dbReference>
<feature type="domain" description="ABC3 transporter permease C-terminal" evidence="8">
    <location>
        <begin position="267"/>
        <end position="391"/>
    </location>
</feature>
<dbReference type="Pfam" id="PF12704">
    <property type="entry name" value="MacB_PCD"/>
    <property type="match status" value="1"/>
</dbReference>
<dbReference type="Proteomes" id="UP000324701">
    <property type="component" value="Unassembled WGS sequence"/>
</dbReference>
<keyword evidence="3 7" id="KW-0812">Transmembrane</keyword>
<feature type="transmembrane region" description="Helical" evidence="7">
    <location>
        <begin position="264"/>
        <end position="288"/>
    </location>
</feature>
<dbReference type="Pfam" id="PF02687">
    <property type="entry name" value="FtsX"/>
    <property type="match status" value="2"/>
</dbReference>
<comment type="subcellular location">
    <subcellularLocation>
        <location evidence="1">Cell membrane</location>
        <topology evidence="1">Multi-pass membrane protein</topology>
    </subcellularLocation>
</comment>
<feature type="transmembrane region" description="Helical" evidence="7">
    <location>
        <begin position="28"/>
        <end position="47"/>
    </location>
</feature>
<evidence type="ECO:0000259" key="8">
    <source>
        <dbReference type="Pfam" id="PF02687"/>
    </source>
</evidence>
<proteinExistence type="inferred from homology"/>
<evidence type="ECO:0000256" key="2">
    <source>
        <dbReference type="ARBA" id="ARBA00022475"/>
    </source>
</evidence>
<dbReference type="RefSeq" id="WP_149652642.1">
    <property type="nucleotide sequence ID" value="NZ_VTZN01000012.1"/>
</dbReference>
<dbReference type="PANTHER" id="PTHR30572:SF17">
    <property type="entry name" value="ABC3 TRANSPORTER PERMEASE PROTEIN DOMAIN-CONTAINING PROTEIN"/>
    <property type="match status" value="1"/>
</dbReference>
<comment type="similarity">
    <text evidence="6">Belongs to the ABC-4 integral membrane protein family.</text>
</comment>
<feature type="transmembrane region" description="Helical" evidence="7">
    <location>
        <begin position="823"/>
        <end position="844"/>
    </location>
</feature>
<keyword evidence="11" id="KW-1185">Reference proteome</keyword>
<gene>
    <name evidence="10" type="ORF">F0Q45_03715</name>
</gene>
<feature type="domain" description="MacB-like periplasmic core" evidence="9">
    <location>
        <begin position="31"/>
        <end position="250"/>
    </location>
</feature>
<feature type="transmembrane region" description="Helical" evidence="7">
    <location>
        <begin position="407"/>
        <end position="427"/>
    </location>
</feature>
<dbReference type="InterPro" id="IPR025857">
    <property type="entry name" value="MacB_PCD"/>
</dbReference>
<accession>A0A5B1BWK6</accession>
<evidence type="ECO:0000256" key="5">
    <source>
        <dbReference type="ARBA" id="ARBA00023136"/>
    </source>
</evidence>
<dbReference type="GO" id="GO:0022857">
    <property type="term" value="F:transmembrane transporter activity"/>
    <property type="evidence" value="ECO:0007669"/>
    <property type="project" value="TreeGrafter"/>
</dbReference>
<keyword evidence="4 7" id="KW-1133">Transmembrane helix</keyword>
<evidence type="ECO:0000256" key="1">
    <source>
        <dbReference type="ARBA" id="ARBA00004651"/>
    </source>
</evidence>
<feature type="transmembrane region" description="Helical" evidence="7">
    <location>
        <begin position="780"/>
        <end position="803"/>
    </location>
</feature>
<sequence length="858" mass="93434">MKYANSRAFLAYAPLLHMAWRRLRQRPFQYVLLILGIGLGVAMIVAIDLSSSSAQRAFDLSTEAVTGKTTHRLVGGSAGLDEQLYVNLRKAGYDLSAPVIEGYVLAPRMGNHAMRLMGVDAFAEPPFRWTLWRKQDVSVLVKFLGQPNAVIISQGTAEKYQLALGDKFTLQVAGTPTTVTLVGLMATPDEITKEKSRDLIIADIATAQELFHMPGKLSHADLIIEDSATATQIAARLPPGVRLETADARTNSIRQMTSAFTINLTALSLIALLVGIFLIYNTVTFNVIQRRPLFAILRCLGVTRLQMFWLIMTESIIAGLIGTGVGLLFGIWLGEGVTNLVTRTLNDFYFIVNVRNVAVSHGSILKGLLCGILAAIVATIPPAIEAMRTTPASTLRRSSLESKVARLMPWLWASWLGLGGFGVLMLWWPADNLIMAFVGLFSVLIAFALTTPPLTRLVMLRIAPGLGRFLGPLGRMAPRDIERSLSRTSVAIAALMMAVALIVGVSMSVGSFRRTLANWLEVTLKADIYVSPPTLTSGRPSGNLPPDVVGILSKWPGVRDAVTARYATAFAPAWGRDVELMAVTGDMSDGKRPYRWIGGDQATLWSRFLAGEGVMLSEPLVSRQHLSIPPGPITLMTDSGPLAFPVLAVFADYTSDQGVVLMDQASYRNRWRDANVTTMFLFAKPGVTVETLLDQLRAKLAGREDIVIQSSRSVREASMVIFDRSFAITIALQLVATVVAFIGVLSALMSLELERAREVGIFRAVGMTVRQLWRLTLIRTMLMGTLAGLIAMPTGVVLAWILVYIINVRSFGWTMHMQLATEYFSVAFLVAVAAALAAGVYPALRLGKMSISAAIHEE</sequence>
<feature type="transmembrane region" description="Helical" evidence="7">
    <location>
        <begin position="433"/>
        <end position="451"/>
    </location>
</feature>
<feature type="transmembrane region" description="Helical" evidence="7">
    <location>
        <begin position="364"/>
        <end position="386"/>
    </location>
</feature>
<keyword evidence="2" id="KW-1003">Cell membrane</keyword>
<reference evidence="10 11" key="1">
    <citation type="submission" date="2019-09" db="EMBL/GenBank/DDBJ databases">
        <title>Report of infection by Mycobacterium simiae a patient suffering from pulmonary tuberculosis.</title>
        <authorList>
            <person name="Mohanty P.S."/>
            <person name="Bansal A.K."/>
            <person name="Singh H."/>
            <person name="Sharma S."/>
            <person name="Patil S.A."/>
            <person name="Upadhaya P."/>
            <person name="Singh P.K."/>
            <person name="Kumar D."/>
            <person name="Kumar S."/>
            <person name="Singh R.K."/>
            <person name="Chaudhary B."/>
        </authorList>
    </citation>
    <scope>NUCLEOTIDE SEQUENCE [LARGE SCALE GENOMIC DNA]</scope>
    <source>
        <strain evidence="10 11">JAL-560-SIM</strain>
    </source>
</reference>
<organism evidence="10 11">
    <name type="scientific">Mycobacterium simiae</name>
    <name type="common">Mycobacterium habana</name>
    <dbReference type="NCBI Taxonomy" id="1784"/>
    <lineage>
        <taxon>Bacteria</taxon>
        <taxon>Bacillati</taxon>
        <taxon>Actinomycetota</taxon>
        <taxon>Actinomycetes</taxon>
        <taxon>Mycobacteriales</taxon>
        <taxon>Mycobacteriaceae</taxon>
        <taxon>Mycobacterium</taxon>
        <taxon>Mycobacterium simiae complex</taxon>
    </lineage>
</organism>
<dbReference type="GO" id="GO:0005886">
    <property type="term" value="C:plasma membrane"/>
    <property type="evidence" value="ECO:0007669"/>
    <property type="project" value="UniProtKB-SubCell"/>
</dbReference>
<dbReference type="AlphaFoldDB" id="A0A5B1BWK6"/>
<comment type="caution">
    <text evidence="10">The sequence shown here is derived from an EMBL/GenBank/DDBJ whole genome shotgun (WGS) entry which is preliminary data.</text>
</comment>
<evidence type="ECO:0000256" key="4">
    <source>
        <dbReference type="ARBA" id="ARBA00022989"/>
    </source>
</evidence>
<dbReference type="OrthoDB" id="9780560at2"/>
<dbReference type="PANTHER" id="PTHR30572">
    <property type="entry name" value="MEMBRANE COMPONENT OF TRANSPORTER-RELATED"/>
    <property type="match status" value="1"/>
</dbReference>
<protein>
    <submittedName>
        <fullName evidence="10">ABC transporter permease</fullName>
    </submittedName>
</protein>
<evidence type="ECO:0000313" key="10">
    <source>
        <dbReference type="EMBL" id="KAA1251549.1"/>
    </source>
</evidence>
<evidence type="ECO:0000256" key="6">
    <source>
        <dbReference type="ARBA" id="ARBA00038076"/>
    </source>
</evidence>
<evidence type="ECO:0000313" key="11">
    <source>
        <dbReference type="Proteomes" id="UP000324701"/>
    </source>
</evidence>
<dbReference type="InterPro" id="IPR050250">
    <property type="entry name" value="Macrolide_Exporter_MacB"/>
</dbReference>
<evidence type="ECO:0000259" key="9">
    <source>
        <dbReference type="Pfam" id="PF12704"/>
    </source>
</evidence>
<evidence type="ECO:0000256" key="7">
    <source>
        <dbReference type="SAM" id="Phobius"/>
    </source>
</evidence>
<feature type="transmembrane region" description="Helical" evidence="7">
    <location>
        <begin position="308"/>
        <end position="333"/>
    </location>
</feature>
<feature type="domain" description="ABC3 transporter permease C-terminal" evidence="8">
    <location>
        <begin position="734"/>
        <end position="851"/>
    </location>
</feature>
<feature type="transmembrane region" description="Helical" evidence="7">
    <location>
        <begin position="485"/>
        <end position="507"/>
    </location>
</feature>
<evidence type="ECO:0000256" key="3">
    <source>
        <dbReference type="ARBA" id="ARBA00022692"/>
    </source>
</evidence>